<sequence>MNRLNSEMTEKNMDRADVEYTDNLDDISTNSLNELEYESYMEKKEQSGHSTSSRLRIILYKPTTPRGTTCCICDTPSSSLLVLCCVTTLFLLEALCTGIPLAGSTLNHSVKHVGGSFWYDHLFVLASVSMTEASREPFALMECEVIHGVLNNGSIYLDGLRKAMAHYREKLYNCTTVTTTSPPSTWLPENDPKVQTHVDPCTRIMEASDQVTKLSELALWATNELRDRKFAENKDNAAQEEEELLMKLAWFLDQLAHLTGYEPDPTDFENTFTTESTTTNTEYTTPNPETTGPLEIMQSVENGPPLSKLPPKSARQKRSTDDATSHFVKNYIKYKIWDSDNSYSVIPSGQYDVGNDLNTKSVQKRAAVTKKAIRLRAPTKRQRAKAKKIIIEKPKYYFQKHKNGGLAVKIVRKPIRDRRSVYYEDYAISRIPENPMQDISYYIKSRPGTLYSPSQIQVENVNESLRRHYNIQTFEYIKQFGSNATLGMNNLLLGAMKSSSDAQ</sequence>
<evidence type="ECO:0000313" key="2">
    <source>
        <dbReference type="EMBL" id="CAK1555971.1"/>
    </source>
</evidence>
<evidence type="ECO:0000256" key="1">
    <source>
        <dbReference type="SAM" id="MobiDB-lite"/>
    </source>
</evidence>
<comment type="caution">
    <text evidence="2">The sequence shown here is derived from an EMBL/GenBank/DDBJ whole genome shotgun (WGS) entry which is preliminary data.</text>
</comment>
<dbReference type="Proteomes" id="UP001497472">
    <property type="component" value="Unassembled WGS sequence"/>
</dbReference>
<reference evidence="2 3" key="1">
    <citation type="submission" date="2023-11" db="EMBL/GenBank/DDBJ databases">
        <authorList>
            <person name="Okamura Y."/>
        </authorList>
    </citation>
    <scope>NUCLEOTIDE SEQUENCE [LARGE SCALE GENOMIC DNA]</scope>
</reference>
<accession>A0AAV1K2Z3</accession>
<dbReference type="AlphaFoldDB" id="A0AAV1K2Z3"/>
<proteinExistence type="predicted"/>
<evidence type="ECO:0000313" key="3">
    <source>
        <dbReference type="Proteomes" id="UP001497472"/>
    </source>
</evidence>
<name>A0AAV1K2Z3_9NEOP</name>
<gene>
    <name evidence="2" type="ORF">LNINA_LOCUS14752</name>
</gene>
<dbReference type="EMBL" id="CAVLEF010000281">
    <property type="protein sequence ID" value="CAK1555971.1"/>
    <property type="molecule type" value="Genomic_DNA"/>
</dbReference>
<keyword evidence="3" id="KW-1185">Reference proteome</keyword>
<feature type="region of interest" description="Disordered" evidence="1">
    <location>
        <begin position="273"/>
        <end position="322"/>
    </location>
</feature>
<feature type="compositionally biased region" description="Low complexity" evidence="1">
    <location>
        <begin position="273"/>
        <end position="291"/>
    </location>
</feature>
<organism evidence="2 3">
    <name type="scientific">Leptosia nina</name>
    <dbReference type="NCBI Taxonomy" id="320188"/>
    <lineage>
        <taxon>Eukaryota</taxon>
        <taxon>Metazoa</taxon>
        <taxon>Ecdysozoa</taxon>
        <taxon>Arthropoda</taxon>
        <taxon>Hexapoda</taxon>
        <taxon>Insecta</taxon>
        <taxon>Pterygota</taxon>
        <taxon>Neoptera</taxon>
        <taxon>Endopterygota</taxon>
        <taxon>Lepidoptera</taxon>
        <taxon>Glossata</taxon>
        <taxon>Ditrysia</taxon>
        <taxon>Papilionoidea</taxon>
        <taxon>Pieridae</taxon>
        <taxon>Pierinae</taxon>
        <taxon>Leptosia</taxon>
    </lineage>
</organism>
<protein>
    <submittedName>
        <fullName evidence="2">Uncharacterized protein</fullName>
    </submittedName>
</protein>